<name>A0AAN5CSN0_9BILA</name>
<keyword evidence="1" id="KW-0472">Membrane</keyword>
<organism evidence="2 3">
    <name type="scientific">Pristionchus mayeri</name>
    <dbReference type="NCBI Taxonomy" id="1317129"/>
    <lineage>
        <taxon>Eukaryota</taxon>
        <taxon>Metazoa</taxon>
        <taxon>Ecdysozoa</taxon>
        <taxon>Nematoda</taxon>
        <taxon>Chromadorea</taxon>
        <taxon>Rhabditida</taxon>
        <taxon>Rhabditina</taxon>
        <taxon>Diplogasteromorpha</taxon>
        <taxon>Diplogasteroidea</taxon>
        <taxon>Neodiplogasteridae</taxon>
        <taxon>Pristionchus</taxon>
    </lineage>
</organism>
<keyword evidence="3" id="KW-1185">Reference proteome</keyword>
<dbReference type="Pfam" id="PF10327">
    <property type="entry name" value="7TM_GPCR_Sri"/>
    <property type="match status" value="1"/>
</dbReference>
<evidence type="ECO:0000313" key="2">
    <source>
        <dbReference type="EMBL" id="GMR49958.1"/>
    </source>
</evidence>
<reference evidence="3" key="1">
    <citation type="submission" date="2022-10" db="EMBL/GenBank/DDBJ databases">
        <title>Genome assembly of Pristionchus species.</title>
        <authorList>
            <person name="Yoshida K."/>
            <person name="Sommer R.J."/>
        </authorList>
    </citation>
    <scope>NUCLEOTIDE SEQUENCE [LARGE SCALE GENOMIC DNA]</scope>
    <source>
        <strain evidence="3">RS5460</strain>
    </source>
</reference>
<keyword evidence="1" id="KW-0812">Transmembrane</keyword>
<proteinExistence type="predicted"/>
<feature type="transmembrane region" description="Helical" evidence="1">
    <location>
        <begin position="22"/>
        <end position="45"/>
    </location>
</feature>
<dbReference type="PANTHER" id="PTHR45830">
    <property type="entry name" value="SERPENTINE RECEPTOR, CLASS I"/>
    <property type="match status" value="1"/>
</dbReference>
<protein>
    <recommendedName>
        <fullName evidence="4">G protein-coupled receptor</fullName>
    </recommendedName>
</protein>
<dbReference type="EMBL" id="BTRK01000004">
    <property type="protein sequence ID" value="GMR49958.1"/>
    <property type="molecule type" value="Genomic_DNA"/>
</dbReference>
<dbReference type="InterPro" id="IPR019429">
    <property type="entry name" value="7TM_GPCR_serpentine_rcpt_Sri"/>
</dbReference>
<comment type="caution">
    <text evidence="2">The sequence shown here is derived from an EMBL/GenBank/DDBJ whole genome shotgun (WGS) entry which is preliminary data.</text>
</comment>
<keyword evidence="1" id="KW-1133">Transmembrane helix</keyword>
<accession>A0AAN5CSN0</accession>
<feature type="transmembrane region" description="Helical" evidence="1">
    <location>
        <begin position="146"/>
        <end position="166"/>
    </location>
</feature>
<feature type="transmembrane region" description="Helical" evidence="1">
    <location>
        <begin position="57"/>
        <end position="76"/>
    </location>
</feature>
<dbReference type="PANTHER" id="PTHR45830:SF15">
    <property type="entry name" value="SERPENTINE RECEPTOR, CLASS I"/>
    <property type="match status" value="1"/>
</dbReference>
<feature type="non-terminal residue" evidence="2">
    <location>
        <position position="1"/>
    </location>
</feature>
<dbReference type="AlphaFoldDB" id="A0AAN5CSN0"/>
<feature type="non-terminal residue" evidence="2">
    <location>
        <position position="202"/>
    </location>
</feature>
<dbReference type="Proteomes" id="UP001328107">
    <property type="component" value="Unassembled WGS sequence"/>
</dbReference>
<gene>
    <name evidence="2" type="ORF">PMAYCL1PPCAC_20153</name>
</gene>
<evidence type="ECO:0000313" key="3">
    <source>
        <dbReference type="Proteomes" id="UP001328107"/>
    </source>
</evidence>
<evidence type="ECO:0008006" key="4">
    <source>
        <dbReference type="Google" id="ProtNLM"/>
    </source>
</evidence>
<evidence type="ECO:0000256" key="1">
    <source>
        <dbReference type="SAM" id="Phobius"/>
    </source>
</evidence>
<feature type="transmembrane region" description="Helical" evidence="1">
    <location>
        <begin position="102"/>
        <end position="125"/>
    </location>
</feature>
<sequence length="202" mass="23169">IADYHGYSMDFEWDRKYFMPFIQIYCLAFGWIPIVLALILLYLLFNHSQMYSKEFRNAIAFYHITLILYDVHHSYLFTPYPLVPMPIFICNGFLCRLKAPTILLMTFTGFVAGFGAGGLNAITFMRLRNILALDSRYRFSTSMLRALIGLTTAAYASNAIGMALFAGDDPRKLEILNRSELSWVLERPDALVWGDMLDTPAF</sequence>